<sequence length="67" mass="7314">MLKGLTTGEASRTSRETRGRFASSHYKLTTASGDSTQAEPDGSPWQCGRWPYGEVRGHSGGLQQEEK</sequence>
<evidence type="ECO:0000313" key="3">
    <source>
        <dbReference type="Proteomes" id="UP001221898"/>
    </source>
</evidence>
<comment type="caution">
    <text evidence="2">The sequence shown here is derived from an EMBL/GenBank/DDBJ whole genome shotgun (WGS) entry which is preliminary data.</text>
</comment>
<feature type="compositionally biased region" description="Polar residues" evidence="1">
    <location>
        <begin position="26"/>
        <end position="38"/>
    </location>
</feature>
<gene>
    <name evidence="2" type="ORF">AAFF_G00166780</name>
</gene>
<dbReference type="AlphaFoldDB" id="A0AAD7W8F8"/>
<proteinExistence type="predicted"/>
<organism evidence="2 3">
    <name type="scientific">Aldrovandia affinis</name>
    <dbReference type="NCBI Taxonomy" id="143900"/>
    <lineage>
        <taxon>Eukaryota</taxon>
        <taxon>Metazoa</taxon>
        <taxon>Chordata</taxon>
        <taxon>Craniata</taxon>
        <taxon>Vertebrata</taxon>
        <taxon>Euteleostomi</taxon>
        <taxon>Actinopterygii</taxon>
        <taxon>Neopterygii</taxon>
        <taxon>Teleostei</taxon>
        <taxon>Notacanthiformes</taxon>
        <taxon>Halosauridae</taxon>
        <taxon>Aldrovandia</taxon>
    </lineage>
</organism>
<name>A0AAD7W8F8_9TELE</name>
<evidence type="ECO:0000313" key="2">
    <source>
        <dbReference type="EMBL" id="KAJ8386729.1"/>
    </source>
</evidence>
<protein>
    <submittedName>
        <fullName evidence="2">Uncharacterized protein</fullName>
    </submittedName>
</protein>
<accession>A0AAD7W8F8</accession>
<dbReference type="Proteomes" id="UP001221898">
    <property type="component" value="Unassembled WGS sequence"/>
</dbReference>
<dbReference type="EMBL" id="JAINUG010000223">
    <property type="protein sequence ID" value="KAJ8386729.1"/>
    <property type="molecule type" value="Genomic_DNA"/>
</dbReference>
<feature type="region of interest" description="Disordered" evidence="1">
    <location>
        <begin position="1"/>
        <end position="67"/>
    </location>
</feature>
<evidence type="ECO:0000256" key="1">
    <source>
        <dbReference type="SAM" id="MobiDB-lite"/>
    </source>
</evidence>
<keyword evidence="3" id="KW-1185">Reference proteome</keyword>
<reference evidence="2" key="1">
    <citation type="journal article" date="2023" name="Science">
        <title>Genome structures resolve the early diversification of teleost fishes.</title>
        <authorList>
            <person name="Parey E."/>
            <person name="Louis A."/>
            <person name="Montfort J."/>
            <person name="Bouchez O."/>
            <person name="Roques C."/>
            <person name="Iampietro C."/>
            <person name="Lluch J."/>
            <person name="Castinel A."/>
            <person name="Donnadieu C."/>
            <person name="Desvignes T."/>
            <person name="Floi Bucao C."/>
            <person name="Jouanno E."/>
            <person name="Wen M."/>
            <person name="Mejri S."/>
            <person name="Dirks R."/>
            <person name="Jansen H."/>
            <person name="Henkel C."/>
            <person name="Chen W.J."/>
            <person name="Zahm M."/>
            <person name="Cabau C."/>
            <person name="Klopp C."/>
            <person name="Thompson A.W."/>
            <person name="Robinson-Rechavi M."/>
            <person name="Braasch I."/>
            <person name="Lecointre G."/>
            <person name="Bobe J."/>
            <person name="Postlethwait J.H."/>
            <person name="Berthelot C."/>
            <person name="Roest Crollius H."/>
            <person name="Guiguen Y."/>
        </authorList>
    </citation>
    <scope>NUCLEOTIDE SEQUENCE</scope>
    <source>
        <strain evidence="2">NC1722</strain>
    </source>
</reference>